<organism evidence="1">
    <name type="scientific">Ignisphaera aggregans</name>
    <dbReference type="NCBI Taxonomy" id="334771"/>
    <lineage>
        <taxon>Archaea</taxon>
        <taxon>Thermoproteota</taxon>
        <taxon>Thermoprotei</taxon>
        <taxon>Desulfurococcales</taxon>
        <taxon>Desulfurococcaceae</taxon>
        <taxon>Ignisphaera</taxon>
    </lineage>
</organism>
<gene>
    <name evidence="1" type="ORF">ENO26_01570</name>
</gene>
<sequence>MVEGFLKHVVTALMIRARPYLFSFWPLLRILLLFFKSTGLEDYSIAAGIADTTRSTGRRCS</sequence>
<accession>A0A7J2U1W4</accession>
<comment type="caution">
    <text evidence="1">The sequence shown here is derived from an EMBL/GenBank/DDBJ whole genome shotgun (WGS) entry which is preliminary data.</text>
</comment>
<proteinExistence type="predicted"/>
<reference evidence="1" key="1">
    <citation type="journal article" date="2020" name="mSystems">
        <title>Genome- and Community-Level Interaction Insights into Carbon Utilization and Element Cycling Functions of Hydrothermarchaeota in Hydrothermal Sediment.</title>
        <authorList>
            <person name="Zhou Z."/>
            <person name="Liu Y."/>
            <person name="Xu W."/>
            <person name="Pan J."/>
            <person name="Luo Z.H."/>
            <person name="Li M."/>
        </authorList>
    </citation>
    <scope>NUCLEOTIDE SEQUENCE [LARGE SCALE GENOMIC DNA]</scope>
    <source>
        <strain evidence="1">SpSt-125</strain>
    </source>
</reference>
<evidence type="ECO:0000313" key="1">
    <source>
        <dbReference type="EMBL" id="HEM66253.1"/>
    </source>
</evidence>
<dbReference type="AlphaFoldDB" id="A0A7J2U1W4"/>
<name>A0A7J2U1W4_9CREN</name>
<protein>
    <submittedName>
        <fullName evidence="1">Uncharacterized protein</fullName>
    </submittedName>
</protein>
<dbReference type="EMBL" id="DSEU01000007">
    <property type="protein sequence ID" value="HEM66253.1"/>
    <property type="molecule type" value="Genomic_DNA"/>
</dbReference>